<evidence type="ECO:0000313" key="3">
    <source>
        <dbReference type="Proteomes" id="UP000031928"/>
    </source>
</evidence>
<dbReference type="Proteomes" id="UP000031928">
    <property type="component" value="Chromosome"/>
</dbReference>
<evidence type="ECO:0000313" key="2">
    <source>
        <dbReference type="EMBL" id="AJK68744.1"/>
    </source>
</evidence>
<dbReference type="RefSeq" id="WP_052491105.1">
    <property type="nucleotide sequence ID" value="NZ_CP007790.1"/>
</dbReference>
<feature type="region of interest" description="Disordered" evidence="1">
    <location>
        <begin position="170"/>
        <end position="190"/>
    </location>
</feature>
<accession>A0A0B6TR46</accession>
<evidence type="ECO:0000256" key="1">
    <source>
        <dbReference type="SAM" id="MobiDB-lite"/>
    </source>
</evidence>
<organism evidence="2 3">
    <name type="scientific">Corynebacterium marinum DSM 44953</name>
    <dbReference type="NCBI Taxonomy" id="1224162"/>
    <lineage>
        <taxon>Bacteria</taxon>
        <taxon>Bacillati</taxon>
        <taxon>Actinomycetota</taxon>
        <taxon>Actinomycetes</taxon>
        <taxon>Mycobacteriales</taxon>
        <taxon>Corynebacteriaceae</taxon>
        <taxon>Corynebacterium</taxon>
    </lineage>
</organism>
<dbReference type="OrthoDB" id="3418622at2"/>
<name>A0A0B6TR46_9CORY</name>
<feature type="compositionally biased region" description="Basic and acidic residues" evidence="1">
    <location>
        <begin position="170"/>
        <end position="185"/>
    </location>
</feature>
<keyword evidence="3" id="KW-1185">Reference proteome</keyword>
<gene>
    <name evidence="2" type="ORF">B840_05660</name>
</gene>
<reference evidence="2 3" key="1">
    <citation type="submission" date="2014-05" db="EMBL/GenBank/DDBJ databases">
        <title>Complete genome sequence of Corynebacterium marinum DSM 44953.</title>
        <authorList>
            <person name="Schaffert L."/>
            <person name="Albersmeier A."/>
            <person name="Kalinowski J."/>
            <person name="Ruckert C."/>
        </authorList>
    </citation>
    <scope>NUCLEOTIDE SEQUENCE [LARGE SCALE GENOMIC DNA]</scope>
    <source>
        <strain evidence="2 3">DSM 44953</strain>
    </source>
</reference>
<dbReference type="STRING" id="1224162.B840_05660"/>
<dbReference type="KEGG" id="cmq:B840_05660"/>
<proteinExistence type="predicted"/>
<evidence type="ECO:0008006" key="4">
    <source>
        <dbReference type="Google" id="ProtNLM"/>
    </source>
</evidence>
<dbReference type="AlphaFoldDB" id="A0A0B6TR46"/>
<sequence>MEDLFELRNRCAHQDSLLGFDPSVELKKIIKLARWVDPDAGRWIGSIEQVTGVVDARPIPPKMNAVIIGDASNCNYELYRRVNALINPTARKIAPVSYLGFYHGQRIEPHFARILQVTVPTVWSTTEANRLKKSGDPEEKQLGKVMSYAIQAGFRSEESFEVYLLSPPDDPRTLRTSSERPIAHDKRGRGTAFAKGGRRYFSTAALMNASETSDLE</sequence>
<dbReference type="EMBL" id="CP007790">
    <property type="protein sequence ID" value="AJK68744.1"/>
    <property type="molecule type" value="Genomic_DNA"/>
</dbReference>
<dbReference type="HOGENOM" id="CLU_063614_0_0_11"/>
<protein>
    <recommendedName>
        <fullName evidence="4">Abi-like protein</fullName>
    </recommendedName>
</protein>